<keyword evidence="3" id="KW-1185">Reference proteome</keyword>
<dbReference type="Proteomes" id="UP000287330">
    <property type="component" value="Unassembled WGS sequence"/>
</dbReference>
<dbReference type="OrthoDB" id="9182689at2"/>
<dbReference type="InterPro" id="IPR049503">
    <property type="entry name" value="AbiJ_NTD4"/>
</dbReference>
<reference evidence="3" key="1">
    <citation type="journal article" date="2018" name="Front. Microbiol.">
        <title>Genome-Based Analysis Reveals the Taxonomy and Diversity of the Family Idiomarinaceae.</title>
        <authorList>
            <person name="Liu Y."/>
            <person name="Lai Q."/>
            <person name="Shao Z."/>
        </authorList>
    </citation>
    <scope>NUCLEOTIDE SEQUENCE [LARGE SCALE GENOMIC DNA]</scope>
    <source>
        <strain evidence="3">F23</strain>
    </source>
</reference>
<evidence type="ECO:0000259" key="1">
    <source>
        <dbReference type="Pfam" id="PF18863"/>
    </source>
</evidence>
<proteinExistence type="predicted"/>
<name>A0A432XEK7_9GAMM</name>
<feature type="domain" description="HEPN AbiJ-N-terminal" evidence="1">
    <location>
        <begin position="7"/>
        <end position="164"/>
    </location>
</feature>
<dbReference type="Pfam" id="PF18863">
    <property type="entry name" value="AbiJ_NTD4"/>
    <property type="match status" value="1"/>
</dbReference>
<protein>
    <recommendedName>
        <fullName evidence="1">HEPN AbiJ-N-terminal domain-containing protein</fullName>
    </recommendedName>
</protein>
<organism evidence="2 3">
    <name type="scientific">Idiomarina fontislapidosi</name>
    <dbReference type="NCBI Taxonomy" id="263723"/>
    <lineage>
        <taxon>Bacteria</taxon>
        <taxon>Pseudomonadati</taxon>
        <taxon>Pseudomonadota</taxon>
        <taxon>Gammaproteobacteria</taxon>
        <taxon>Alteromonadales</taxon>
        <taxon>Idiomarinaceae</taxon>
        <taxon>Idiomarina</taxon>
    </lineage>
</organism>
<comment type="caution">
    <text evidence="2">The sequence shown here is derived from an EMBL/GenBank/DDBJ whole genome shotgun (WGS) entry which is preliminary data.</text>
</comment>
<sequence>MTELKAPFSARHRGQHQQVDNDFPESARIGLLHLLYELEEKGYVAGWPAIARELQRISRLPPTSYSVSLAPDLRRAKTDAEEALSSLSWGQVYDFCERLYGHLSQDVLEPIGFDGFKVSIPKSEVQVFISEELERIFLEENLAFEFTEGLVHRRGRRHTEDQATRAQFVLGDNRLAGSRKHYTKALQFFRHPTKPDYENCVKEAVCAVEAAGKALFPSAKTATLGDLTKWLSNTKDYDIPKALIKTIEGIYAYRSGGNGVGHGGAQGGAATMKVAEYVLSVCASQIIYLVDIEKVHDDIPF</sequence>
<evidence type="ECO:0000313" key="3">
    <source>
        <dbReference type="Proteomes" id="UP000287330"/>
    </source>
</evidence>
<dbReference type="EMBL" id="PIPV01000030">
    <property type="protein sequence ID" value="RUO46997.1"/>
    <property type="molecule type" value="Genomic_DNA"/>
</dbReference>
<evidence type="ECO:0000313" key="2">
    <source>
        <dbReference type="EMBL" id="RUO46997.1"/>
    </source>
</evidence>
<dbReference type="AlphaFoldDB" id="A0A432XEK7"/>
<dbReference type="RefSeq" id="WP_110576568.1">
    <property type="nucleotide sequence ID" value="NZ_PIPV01000030.1"/>
</dbReference>
<gene>
    <name evidence="2" type="ORF">CWE25_13400</name>
</gene>
<accession>A0A432XEK7</accession>